<accession>U4LRU8</accession>
<keyword evidence="1" id="KW-0479">Metal-binding</keyword>
<dbReference type="PANTHER" id="PTHR46347">
    <property type="entry name" value="RING/FYVE/PHD ZINC FINGER SUPERFAMILY PROTEIN"/>
    <property type="match status" value="1"/>
</dbReference>
<dbReference type="SMART" id="SM00744">
    <property type="entry name" value="RINGv"/>
    <property type="match status" value="1"/>
</dbReference>
<dbReference type="OrthoDB" id="264354at2759"/>
<dbReference type="GO" id="GO:0008270">
    <property type="term" value="F:zinc ion binding"/>
    <property type="evidence" value="ECO:0007669"/>
    <property type="project" value="UniProtKB-KW"/>
</dbReference>
<dbReference type="EMBL" id="HF935724">
    <property type="protein sequence ID" value="CCX32060.1"/>
    <property type="molecule type" value="Genomic_DNA"/>
</dbReference>
<evidence type="ECO:0000259" key="8">
    <source>
        <dbReference type="PROSITE" id="PS51292"/>
    </source>
</evidence>
<dbReference type="eggNOG" id="KOG1609">
    <property type="taxonomic scope" value="Eukaryota"/>
</dbReference>
<feature type="transmembrane region" description="Helical" evidence="6">
    <location>
        <begin position="238"/>
        <end position="256"/>
    </location>
</feature>
<feature type="compositionally biased region" description="Basic and acidic residues" evidence="5">
    <location>
        <begin position="40"/>
        <end position="50"/>
    </location>
</feature>
<evidence type="ECO:0000256" key="3">
    <source>
        <dbReference type="ARBA" id="ARBA00022833"/>
    </source>
</evidence>
<keyword evidence="3" id="KW-0862">Zinc</keyword>
<evidence type="ECO:0000256" key="2">
    <source>
        <dbReference type="ARBA" id="ARBA00022771"/>
    </source>
</evidence>
<name>U4LRU8_PYROM</name>
<feature type="domain" description="RING-CH-type" evidence="8">
    <location>
        <begin position="65"/>
        <end position="135"/>
    </location>
</feature>
<keyword evidence="10" id="KW-1185">Reference proteome</keyword>
<organism evidence="9 10">
    <name type="scientific">Pyronema omphalodes (strain CBS 100304)</name>
    <name type="common">Pyronema confluens</name>
    <dbReference type="NCBI Taxonomy" id="1076935"/>
    <lineage>
        <taxon>Eukaryota</taxon>
        <taxon>Fungi</taxon>
        <taxon>Dikarya</taxon>
        <taxon>Ascomycota</taxon>
        <taxon>Pezizomycotina</taxon>
        <taxon>Pezizomycetes</taxon>
        <taxon>Pezizales</taxon>
        <taxon>Pyronemataceae</taxon>
        <taxon>Pyronema</taxon>
    </lineage>
</organism>
<feature type="region of interest" description="Disordered" evidence="5">
    <location>
        <begin position="1"/>
        <end position="67"/>
    </location>
</feature>
<keyword evidence="6" id="KW-0812">Transmembrane</keyword>
<dbReference type="Gene3D" id="3.30.40.10">
    <property type="entry name" value="Zinc/RING finger domain, C3HC4 (zinc finger)"/>
    <property type="match status" value="1"/>
</dbReference>
<feature type="transmembrane region" description="Helical" evidence="6">
    <location>
        <begin position="156"/>
        <end position="176"/>
    </location>
</feature>
<dbReference type="CDD" id="cd16495">
    <property type="entry name" value="RING_CH-C4HC3_MARCH"/>
    <property type="match status" value="1"/>
</dbReference>
<dbReference type="STRING" id="1076935.U4LRU8"/>
<gene>
    <name evidence="9" type="ORF">PCON_12330</name>
</gene>
<evidence type="ECO:0000256" key="1">
    <source>
        <dbReference type="ARBA" id="ARBA00022723"/>
    </source>
</evidence>
<evidence type="ECO:0000313" key="10">
    <source>
        <dbReference type="Proteomes" id="UP000018144"/>
    </source>
</evidence>
<keyword evidence="6" id="KW-0472">Membrane</keyword>
<feature type="transmembrane region" description="Helical" evidence="6">
    <location>
        <begin position="196"/>
        <end position="217"/>
    </location>
</feature>
<dbReference type="InterPro" id="IPR013083">
    <property type="entry name" value="Znf_RING/FYVE/PHD"/>
</dbReference>
<sequence>MDPEFDFASTSSSYQPTASQASFRFAPPTDTARIGNYRRPFVEDVPEPRLHRPPTPPASTNEAPDGPDQLRQCRICFDTVPPPYDPSPELGRLISPCICRGSSRYVHAACLQTWRETSSQAFYTCPTCKYAYRLRRLSYASLLSSTGTTFAATSGILLFVVWALGFVSGPILAAYLDVAVPSNIEFPVKPGGWAEHFLRGLASLGLLGFFKVIYLVGPSSWWSFRNSGMMGRRDRVSRLTWIVIALGVANFFVWLWRRVGDVVKRRMDKMAVEVMDIGEGGDGEVREEERVPWKVWFAQEAARLWQGAQDVGRGFMRGDTGDGGIGGIGGIGGDE</sequence>
<dbReference type="SUPFAM" id="SSF57850">
    <property type="entry name" value="RING/U-box"/>
    <property type="match status" value="1"/>
</dbReference>
<evidence type="ECO:0000256" key="4">
    <source>
        <dbReference type="PROSITE-ProRule" id="PRU00175"/>
    </source>
</evidence>
<dbReference type="Proteomes" id="UP000018144">
    <property type="component" value="Unassembled WGS sequence"/>
</dbReference>
<dbReference type="PROSITE" id="PS50089">
    <property type="entry name" value="ZF_RING_2"/>
    <property type="match status" value="1"/>
</dbReference>
<keyword evidence="6" id="KW-1133">Transmembrane helix</keyword>
<evidence type="ECO:0000256" key="5">
    <source>
        <dbReference type="SAM" id="MobiDB-lite"/>
    </source>
</evidence>
<dbReference type="InterPro" id="IPR001841">
    <property type="entry name" value="Znf_RING"/>
</dbReference>
<evidence type="ECO:0000313" key="9">
    <source>
        <dbReference type="EMBL" id="CCX32060.1"/>
    </source>
</evidence>
<dbReference type="InterPro" id="IPR011016">
    <property type="entry name" value="Znf_RING-CH"/>
</dbReference>
<evidence type="ECO:0000256" key="6">
    <source>
        <dbReference type="SAM" id="Phobius"/>
    </source>
</evidence>
<protein>
    <submittedName>
        <fullName evidence="9">Similar to E3 ubiquitin-protein ligase MARCH5 acc. no. Q9NX47</fullName>
    </submittedName>
</protein>
<feature type="domain" description="RING-type" evidence="7">
    <location>
        <begin position="73"/>
        <end position="129"/>
    </location>
</feature>
<dbReference type="AlphaFoldDB" id="U4LRU8"/>
<proteinExistence type="predicted"/>
<dbReference type="PROSITE" id="PS51292">
    <property type="entry name" value="ZF_RING_CH"/>
    <property type="match status" value="1"/>
</dbReference>
<dbReference type="Pfam" id="PF12906">
    <property type="entry name" value="RINGv"/>
    <property type="match status" value="1"/>
</dbReference>
<dbReference type="PANTHER" id="PTHR46347:SF1">
    <property type="entry name" value="RING_FYVE_PHD ZINC FINGER SUPERFAMILY PROTEIN"/>
    <property type="match status" value="1"/>
</dbReference>
<keyword evidence="2 4" id="KW-0863">Zinc-finger</keyword>
<reference evidence="9 10" key="1">
    <citation type="journal article" date="2013" name="PLoS Genet.">
        <title>The genome and development-dependent transcriptomes of Pyronema confluens: a window into fungal evolution.</title>
        <authorList>
            <person name="Traeger S."/>
            <person name="Altegoer F."/>
            <person name="Freitag M."/>
            <person name="Gabaldon T."/>
            <person name="Kempken F."/>
            <person name="Kumar A."/>
            <person name="Marcet-Houben M."/>
            <person name="Poggeler S."/>
            <person name="Stajich J.E."/>
            <person name="Nowrousian M."/>
        </authorList>
    </citation>
    <scope>NUCLEOTIDE SEQUENCE [LARGE SCALE GENOMIC DNA]</scope>
    <source>
        <strain evidence="10">CBS 100304</strain>
        <tissue evidence="9">Vegetative mycelium</tissue>
    </source>
</reference>
<evidence type="ECO:0000259" key="7">
    <source>
        <dbReference type="PROSITE" id="PS50089"/>
    </source>
</evidence>
<feature type="compositionally biased region" description="Polar residues" evidence="5">
    <location>
        <begin position="8"/>
        <end position="22"/>
    </location>
</feature>